<keyword evidence="2" id="KW-0540">Nuclease</keyword>
<dbReference type="STRING" id="701521.PECL_1175"/>
<accession>G8PDV2</accession>
<feature type="domain" description="DNA/RNA non-specific endonuclease/pyrophosphatase/phosphodiesterase" evidence="1">
    <location>
        <begin position="83"/>
        <end position="259"/>
    </location>
</feature>
<keyword evidence="2" id="KW-0255">Endonuclease</keyword>
<dbReference type="GO" id="GO:0046872">
    <property type="term" value="F:metal ion binding"/>
    <property type="evidence" value="ECO:0007669"/>
    <property type="project" value="InterPro"/>
</dbReference>
<dbReference type="SMART" id="SM00892">
    <property type="entry name" value="Endonuclease_NS"/>
    <property type="match status" value="1"/>
</dbReference>
<dbReference type="InterPro" id="IPR044929">
    <property type="entry name" value="DNA/RNA_non-sp_Endonuclease_sf"/>
</dbReference>
<dbReference type="PATRIC" id="fig|701521.8.peg.1117"/>
<dbReference type="RefSeq" id="WP_014215633.1">
    <property type="nucleotide sequence ID" value="NC_016605.1"/>
</dbReference>
<dbReference type="Gene3D" id="3.40.570.10">
    <property type="entry name" value="Extracellular Endonuclease, subunit A"/>
    <property type="match status" value="1"/>
</dbReference>
<dbReference type="InterPro" id="IPR044927">
    <property type="entry name" value="Endonuclea_NS_2"/>
</dbReference>
<keyword evidence="2" id="KW-0378">Hydrolase</keyword>
<reference evidence="2 3" key="1">
    <citation type="journal article" date="2012" name="J. Bacteriol.">
        <title>Complete Genome Sequence of the Beer Spoilage Organism Pediococcus claussenii ATCC BAA-344T.</title>
        <authorList>
            <person name="Pittet V."/>
            <person name="Abegunde T."/>
            <person name="Marfleet T."/>
            <person name="Haakensen M."/>
            <person name="Morrow K."/>
            <person name="Jayaprakash T."/>
            <person name="Schroeder K."/>
            <person name="Trost B."/>
            <person name="Byrns S."/>
            <person name="Bergsveinson J."/>
            <person name="Kusalik A."/>
            <person name="Ziola B."/>
        </authorList>
    </citation>
    <scope>NUCLEOTIDE SEQUENCE [LARGE SCALE GENOMIC DNA]</scope>
    <source>
        <strain evidence="2 3">ATCC BAA-344</strain>
    </source>
</reference>
<name>G8PDV2_PEDCP</name>
<proteinExistence type="predicted"/>
<dbReference type="eggNOG" id="COG2169">
    <property type="taxonomic scope" value="Bacteria"/>
</dbReference>
<organism evidence="2 3">
    <name type="scientific">Pediococcus claussenii (strain ATCC BAA-344 / DSM 14800 / JCM 18046 / KCTC 3811 / LMG 21948 / P06)</name>
    <dbReference type="NCBI Taxonomy" id="701521"/>
    <lineage>
        <taxon>Bacteria</taxon>
        <taxon>Bacillati</taxon>
        <taxon>Bacillota</taxon>
        <taxon>Bacilli</taxon>
        <taxon>Lactobacillales</taxon>
        <taxon>Lactobacillaceae</taxon>
        <taxon>Pediococcus</taxon>
    </lineage>
</organism>
<dbReference type="Proteomes" id="UP000005444">
    <property type="component" value="Chromosome"/>
</dbReference>
<dbReference type="KEGG" id="pce:PECL_1175"/>
<dbReference type="HOGENOM" id="CLU_054350_3_0_9"/>
<dbReference type="GO" id="GO:0003676">
    <property type="term" value="F:nucleic acid binding"/>
    <property type="evidence" value="ECO:0007669"/>
    <property type="project" value="InterPro"/>
</dbReference>
<dbReference type="GO" id="GO:0016787">
    <property type="term" value="F:hydrolase activity"/>
    <property type="evidence" value="ECO:0007669"/>
    <property type="project" value="InterPro"/>
</dbReference>
<dbReference type="InterPro" id="IPR001604">
    <property type="entry name" value="Endo_G_ENPP1-like_dom"/>
</dbReference>
<dbReference type="EMBL" id="CP003137">
    <property type="protein sequence ID" value="AEV95437.1"/>
    <property type="molecule type" value="Genomic_DNA"/>
</dbReference>
<evidence type="ECO:0000313" key="2">
    <source>
        <dbReference type="EMBL" id="AEV95437.1"/>
    </source>
</evidence>
<evidence type="ECO:0000313" key="3">
    <source>
        <dbReference type="Proteomes" id="UP000005444"/>
    </source>
</evidence>
<sequence>MKKRRYSKQSAWLLILLAAFLFLSRNSGTIQQLFKGNIGAGIQSAKTVKKSVSDDKLAELTFKSGESAYINVNNGRSDLDPTQWKQNKIDYGQLDSLNRTTENIAFLERRNLVKSNTRTRQVWNPTGWHQKRLSIDGRQIEILNRGHLLAYSVTGKFDKDGNFNQNELGSLDNPKNLATQTEFSNQRTMQIFEERVRNALAQNKKVIYKVSTVFKGDDLMPIGYHSQAISTDGSLNFNVFIWNVEPGVQFDYKTGRSTVDRNMRVAEN</sequence>
<keyword evidence="3" id="KW-1185">Reference proteome</keyword>
<dbReference type="AlphaFoldDB" id="G8PDV2"/>
<protein>
    <submittedName>
        <fullName evidence="2">DNA/RNA non-specific endonuclease family protein</fullName>
    </submittedName>
</protein>
<dbReference type="GO" id="GO:0004519">
    <property type="term" value="F:endonuclease activity"/>
    <property type="evidence" value="ECO:0007669"/>
    <property type="project" value="UniProtKB-KW"/>
</dbReference>
<evidence type="ECO:0000259" key="1">
    <source>
        <dbReference type="SMART" id="SM00892"/>
    </source>
</evidence>
<gene>
    <name evidence="2" type="ordered locus">PECL_1175</name>
</gene>
<dbReference type="Pfam" id="PF13930">
    <property type="entry name" value="Endonuclea_NS_2"/>
    <property type="match status" value="1"/>
</dbReference>